<dbReference type="EMBL" id="VFIY01000005">
    <property type="protein sequence ID" value="TPD61410.1"/>
    <property type="molecule type" value="Genomic_DNA"/>
</dbReference>
<evidence type="ECO:0000313" key="4">
    <source>
        <dbReference type="Proteomes" id="UP000319148"/>
    </source>
</evidence>
<keyword evidence="4" id="KW-1185">Reference proteome</keyword>
<name>A0A501PLK8_9PROT</name>
<dbReference type="InterPro" id="IPR036063">
    <property type="entry name" value="Smr_dom_sf"/>
</dbReference>
<feature type="domain" description="Smr" evidence="2">
    <location>
        <begin position="89"/>
        <end position="184"/>
    </location>
</feature>
<dbReference type="Gene3D" id="3.30.1370.110">
    <property type="match status" value="1"/>
</dbReference>
<dbReference type="PANTHER" id="PTHR35562">
    <property type="entry name" value="DNA ENDONUCLEASE SMRA-RELATED"/>
    <property type="match status" value="1"/>
</dbReference>
<dbReference type="AlphaFoldDB" id="A0A501PLK8"/>
<evidence type="ECO:0000259" key="2">
    <source>
        <dbReference type="PROSITE" id="PS50828"/>
    </source>
</evidence>
<gene>
    <name evidence="3" type="ORF">FIV46_04160</name>
</gene>
<accession>A0A501PLK8</accession>
<dbReference type="PANTHER" id="PTHR35562:SF2">
    <property type="entry name" value="DNA ENDONUCLEASE SMRA-RELATED"/>
    <property type="match status" value="1"/>
</dbReference>
<dbReference type="SUPFAM" id="SSF160443">
    <property type="entry name" value="SMR domain-like"/>
    <property type="match status" value="1"/>
</dbReference>
<organism evidence="3 4">
    <name type="scientific">Emcibacter nanhaiensis</name>
    <dbReference type="NCBI Taxonomy" id="1505037"/>
    <lineage>
        <taxon>Bacteria</taxon>
        <taxon>Pseudomonadati</taxon>
        <taxon>Pseudomonadota</taxon>
        <taxon>Alphaproteobacteria</taxon>
        <taxon>Emcibacterales</taxon>
        <taxon>Emcibacteraceae</taxon>
        <taxon>Emcibacter</taxon>
    </lineage>
</organism>
<dbReference type="InterPro" id="IPR002625">
    <property type="entry name" value="Smr_dom"/>
</dbReference>
<feature type="region of interest" description="Disordered" evidence="1">
    <location>
        <begin position="42"/>
        <end position="68"/>
    </location>
</feature>
<dbReference type="OrthoDB" id="7165597at2"/>
<dbReference type="PROSITE" id="PS50828">
    <property type="entry name" value="SMR"/>
    <property type="match status" value="1"/>
</dbReference>
<evidence type="ECO:0000256" key="1">
    <source>
        <dbReference type="SAM" id="MobiDB-lite"/>
    </source>
</evidence>
<sequence>MARRPLTEDEKKLWSIVTRDVKAMNNGLVTKDTALDMAPVRKKARGTARASHPPGRTAPQGREISPPLTIDHNWQQKLRRGRVPVEGKIDLHGMTQERAYRALSNYIQRARSSGKRVILVVTGKGGPKKDLSSLSLREFESRRGILRDQVPNWLSSGELRQSVVSFFSANREHGGEGALYVILKKEG</sequence>
<proteinExistence type="predicted"/>
<dbReference type="SMART" id="SM00463">
    <property type="entry name" value="SMR"/>
    <property type="match status" value="1"/>
</dbReference>
<dbReference type="RefSeq" id="WP_139938724.1">
    <property type="nucleotide sequence ID" value="NZ_JBHSYP010000003.1"/>
</dbReference>
<protein>
    <submittedName>
        <fullName evidence="3">DNA mismatch repair protein MutS</fullName>
    </submittedName>
</protein>
<reference evidence="4" key="1">
    <citation type="submission" date="2019-06" db="EMBL/GenBank/DDBJ databases">
        <title>The complete genome of Emcibacter congregatus ZYLT.</title>
        <authorList>
            <person name="Zhao Z."/>
        </authorList>
    </citation>
    <scope>NUCLEOTIDE SEQUENCE [LARGE SCALE GENOMIC DNA]</scope>
    <source>
        <strain evidence="4">MCCC 1A06723</strain>
    </source>
</reference>
<evidence type="ECO:0000313" key="3">
    <source>
        <dbReference type="EMBL" id="TPD61410.1"/>
    </source>
</evidence>
<dbReference type="Pfam" id="PF01713">
    <property type="entry name" value="Smr"/>
    <property type="match status" value="1"/>
</dbReference>
<dbReference type="Proteomes" id="UP000319148">
    <property type="component" value="Unassembled WGS sequence"/>
</dbReference>
<comment type="caution">
    <text evidence="3">The sequence shown here is derived from an EMBL/GenBank/DDBJ whole genome shotgun (WGS) entry which is preliminary data.</text>
</comment>